<accession>A0A0F7TXS6</accession>
<dbReference type="InterPro" id="IPR004045">
    <property type="entry name" value="Glutathione_S-Trfase_N"/>
</dbReference>
<dbReference type="EMBL" id="CDHK01000011">
    <property type="protein sequence ID" value="CEJ61443.1"/>
    <property type="molecule type" value="Genomic_DNA"/>
</dbReference>
<dbReference type="Pfam" id="PF13409">
    <property type="entry name" value="GST_N_2"/>
    <property type="match status" value="1"/>
</dbReference>
<name>A0A0F7TXS6_PENBI</name>
<dbReference type="Gene3D" id="3.40.30.10">
    <property type="entry name" value="Glutaredoxin"/>
    <property type="match status" value="1"/>
</dbReference>
<evidence type="ECO:0000259" key="1">
    <source>
        <dbReference type="PROSITE" id="PS50404"/>
    </source>
</evidence>
<evidence type="ECO:0000313" key="2">
    <source>
        <dbReference type="EMBL" id="CEJ61443.1"/>
    </source>
</evidence>
<reference evidence="3" key="1">
    <citation type="journal article" date="2015" name="Genome Announc.">
        <title>Draft genome sequence of the fungus Penicillium brasilianum MG11.</title>
        <authorList>
            <person name="Horn F."/>
            <person name="Linde J."/>
            <person name="Mattern D.J."/>
            <person name="Walther G."/>
            <person name="Guthke R."/>
            <person name="Brakhage A.A."/>
            <person name="Valiante V."/>
        </authorList>
    </citation>
    <scope>NUCLEOTIDE SEQUENCE [LARGE SCALE GENOMIC DNA]</scope>
    <source>
        <strain evidence="3">MG11</strain>
    </source>
</reference>
<protein>
    <submittedName>
        <fullName evidence="2">Putative Glutathione S-transferase</fullName>
    </submittedName>
</protein>
<dbReference type="SUPFAM" id="SSF52833">
    <property type="entry name" value="Thioredoxin-like"/>
    <property type="match status" value="1"/>
</dbReference>
<dbReference type="PROSITE" id="PS50404">
    <property type="entry name" value="GST_NTER"/>
    <property type="match status" value="1"/>
</dbReference>
<organism evidence="2 3">
    <name type="scientific">Penicillium brasilianum</name>
    <dbReference type="NCBI Taxonomy" id="104259"/>
    <lineage>
        <taxon>Eukaryota</taxon>
        <taxon>Fungi</taxon>
        <taxon>Dikarya</taxon>
        <taxon>Ascomycota</taxon>
        <taxon>Pezizomycotina</taxon>
        <taxon>Eurotiomycetes</taxon>
        <taxon>Eurotiomycetidae</taxon>
        <taxon>Eurotiales</taxon>
        <taxon>Aspergillaceae</taxon>
        <taxon>Penicillium</taxon>
    </lineage>
</organism>
<evidence type="ECO:0000313" key="3">
    <source>
        <dbReference type="Proteomes" id="UP000042958"/>
    </source>
</evidence>
<proteinExistence type="predicted"/>
<dbReference type="Proteomes" id="UP000042958">
    <property type="component" value="Unassembled WGS sequence"/>
</dbReference>
<dbReference type="GO" id="GO:0016740">
    <property type="term" value="F:transferase activity"/>
    <property type="evidence" value="ECO:0007669"/>
    <property type="project" value="UniProtKB-KW"/>
</dbReference>
<dbReference type="InterPro" id="IPR054416">
    <property type="entry name" value="GST_UstS-like_C"/>
</dbReference>
<keyword evidence="2" id="KW-0808">Transferase</keyword>
<dbReference type="Gene3D" id="1.20.1050.10">
    <property type="match status" value="1"/>
</dbReference>
<gene>
    <name evidence="2" type="ORF">PMG11_09977</name>
</gene>
<sequence length="301" mass="33372">MSKDTIFSLSENPHSTKDTSFAMSTVSNPPGSIVFYDIAMRPPVEKNCCSVNPWKTRLALNFKGVPYSTSWVPLPDIAKVRSSLKVPPCRKFADGSDFFTLPIIEDHATNSLVGDSFDIAVYLQKTYPDSGAGDLFPPQTLDYVFTPPSAIAVPLSDCREGEFSEYAKFNMHVDAAFSTHVQLSVQCFPFDPATAEISKSEFARRAGVSSWDDFSLVGEAREKTKESFRKTLGELAKVLQKDTSGPFVLGTKASYADLIVGGWLRLMRATLPESEWEELRSWHDGIFGQLHDALEVYAEVK</sequence>
<dbReference type="CDD" id="cd00299">
    <property type="entry name" value="GST_C_family"/>
    <property type="match status" value="1"/>
</dbReference>
<dbReference type="SUPFAM" id="SSF47616">
    <property type="entry name" value="GST C-terminal domain-like"/>
    <property type="match status" value="1"/>
</dbReference>
<dbReference type="InterPro" id="IPR036282">
    <property type="entry name" value="Glutathione-S-Trfase_C_sf"/>
</dbReference>
<feature type="domain" description="GST N-terminal" evidence="1">
    <location>
        <begin position="40"/>
        <end position="131"/>
    </location>
</feature>
<dbReference type="OrthoDB" id="4951845at2759"/>
<keyword evidence="3" id="KW-1185">Reference proteome</keyword>
<dbReference type="InterPro" id="IPR036249">
    <property type="entry name" value="Thioredoxin-like_sf"/>
</dbReference>
<dbReference type="STRING" id="104259.A0A0F7TXS6"/>
<dbReference type="AlphaFoldDB" id="A0A0F7TXS6"/>
<dbReference type="Pfam" id="PF22041">
    <property type="entry name" value="GST_C_7"/>
    <property type="match status" value="1"/>
</dbReference>